<dbReference type="PANTHER" id="PTHR37953">
    <property type="entry name" value="UPF0127 PROTEIN MJ1496"/>
    <property type="match status" value="1"/>
</dbReference>
<keyword evidence="2" id="KW-1185">Reference proteome</keyword>
<dbReference type="Proteomes" id="UP000602745">
    <property type="component" value="Unassembled WGS sequence"/>
</dbReference>
<dbReference type="RefSeq" id="WP_188409855.1">
    <property type="nucleotide sequence ID" value="NZ_BMCP01000002.1"/>
</dbReference>
<evidence type="ECO:0000313" key="2">
    <source>
        <dbReference type="Proteomes" id="UP000602745"/>
    </source>
</evidence>
<dbReference type="EMBL" id="BMCP01000002">
    <property type="protein sequence ID" value="GGE45147.1"/>
    <property type="molecule type" value="Genomic_DNA"/>
</dbReference>
<sequence length="158" mass="17250">MTRWRLLLVCLIGALGITAAIAYVSADRGVARLATDELAVDTAGGTHIFTVELARTDEERARGLMFRTELSPDRGMLFDFVAERPVAMWMRNTYVPLDMFFIASNGIVVNIARDTVPLSERTVESAAPVRYVLEVPAGTAKRIGAASGDRVRHAAIDN</sequence>
<dbReference type="Pfam" id="PF02643">
    <property type="entry name" value="DUF192"/>
    <property type="match status" value="1"/>
</dbReference>
<protein>
    <recommendedName>
        <fullName evidence="3">DUF192 domain-containing protein</fullName>
    </recommendedName>
</protein>
<dbReference type="Gene3D" id="2.60.120.1140">
    <property type="entry name" value="Protein of unknown function DUF192"/>
    <property type="match status" value="1"/>
</dbReference>
<evidence type="ECO:0000313" key="1">
    <source>
        <dbReference type="EMBL" id="GGE45147.1"/>
    </source>
</evidence>
<dbReference type="PANTHER" id="PTHR37953:SF1">
    <property type="entry name" value="UPF0127 PROTEIN MJ1496"/>
    <property type="match status" value="1"/>
</dbReference>
<name>A0A8J2YIC3_9RHOB</name>
<reference evidence="1" key="1">
    <citation type="journal article" date="2014" name="Int. J. Syst. Evol. Microbiol.">
        <title>Complete genome sequence of Corynebacterium casei LMG S-19264T (=DSM 44701T), isolated from a smear-ripened cheese.</title>
        <authorList>
            <consortium name="US DOE Joint Genome Institute (JGI-PGF)"/>
            <person name="Walter F."/>
            <person name="Albersmeier A."/>
            <person name="Kalinowski J."/>
            <person name="Ruckert C."/>
        </authorList>
    </citation>
    <scope>NUCLEOTIDE SEQUENCE</scope>
    <source>
        <strain evidence="1">CCM 7684</strain>
    </source>
</reference>
<dbReference type="InterPro" id="IPR003795">
    <property type="entry name" value="DUF192"/>
</dbReference>
<evidence type="ECO:0008006" key="3">
    <source>
        <dbReference type="Google" id="ProtNLM"/>
    </source>
</evidence>
<proteinExistence type="predicted"/>
<dbReference type="AlphaFoldDB" id="A0A8J2YIC3"/>
<gene>
    <name evidence="1" type="ORF">GCM10007276_22900</name>
</gene>
<reference evidence="1" key="2">
    <citation type="submission" date="2020-09" db="EMBL/GenBank/DDBJ databases">
        <authorList>
            <person name="Sun Q."/>
            <person name="Sedlacek I."/>
        </authorList>
    </citation>
    <scope>NUCLEOTIDE SEQUENCE</scope>
    <source>
        <strain evidence="1">CCM 7684</strain>
    </source>
</reference>
<dbReference type="InterPro" id="IPR038695">
    <property type="entry name" value="Saro_0823-like_sf"/>
</dbReference>
<comment type="caution">
    <text evidence="1">The sequence shown here is derived from an EMBL/GenBank/DDBJ whole genome shotgun (WGS) entry which is preliminary data.</text>
</comment>
<accession>A0A8J2YIC3</accession>
<organism evidence="1 2">
    <name type="scientific">Agaricicola taiwanensis</name>
    <dbReference type="NCBI Taxonomy" id="591372"/>
    <lineage>
        <taxon>Bacteria</taxon>
        <taxon>Pseudomonadati</taxon>
        <taxon>Pseudomonadota</taxon>
        <taxon>Alphaproteobacteria</taxon>
        <taxon>Rhodobacterales</taxon>
        <taxon>Paracoccaceae</taxon>
        <taxon>Agaricicola</taxon>
    </lineage>
</organism>